<gene>
    <name evidence="1" type="ORF">SteCoe_3026</name>
</gene>
<dbReference type="PROSITE" id="PS51257">
    <property type="entry name" value="PROKAR_LIPOPROTEIN"/>
    <property type="match status" value="1"/>
</dbReference>
<protein>
    <submittedName>
        <fullName evidence="1">Uncharacterized protein</fullName>
    </submittedName>
</protein>
<comment type="caution">
    <text evidence="1">The sequence shown here is derived from an EMBL/GenBank/DDBJ whole genome shotgun (WGS) entry which is preliminary data.</text>
</comment>
<proteinExistence type="predicted"/>
<keyword evidence="2" id="KW-1185">Reference proteome</keyword>
<evidence type="ECO:0000313" key="1">
    <source>
        <dbReference type="EMBL" id="OMJ93963.1"/>
    </source>
</evidence>
<dbReference type="OrthoDB" id="325486at2759"/>
<dbReference type="AlphaFoldDB" id="A0A1R2CYA9"/>
<evidence type="ECO:0000313" key="2">
    <source>
        <dbReference type="Proteomes" id="UP000187209"/>
    </source>
</evidence>
<sequence>MSKKETGCLSFLLTACSKQKPSKKHKAILESITTRTLNTATQTSSEASIIRNSTPANLYPSFHKPTIAIKSKLGFQLQNSNTRNSIKNDYNKENASAQISFPDSLECIKESTRFEPLLSNNTINVFFNNCSPRNSLKSKPDPFLCRAHSDRPKLMAITPDQFYKRKHLPALRPCKAFEKIFPDNEEF</sequence>
<reference evidence="1 2" key="1">
    <citation type="submission" date="2016-11" db="EMBL/GenBank/DDBJ databases">
        <title>The macronuclear genome of Stentor coeruleus: a giant cell with tiny introns.</title>
        <authorList>
            <person name="Slabodnick M."/>
            <person name="Ruby J.G."/>
            <person name="Reiff S.B."/>
            <person name="Swart E.C."/>
            <person name="Gosai S."/>
            <person name="Prabakaran S."/>
            <person name="Witkowska E."/>
            <person name="Larue G.E."/>
            <person name="Fisher S."/>
            <person name="Freeman R.M."/>
            <person name="Gunawardena J."/>
            <person name="Chu W."/>
            <person name="Stover N.A."/>
            <person name="Gregory B.D."/>
            <person name="Nowacki M."/>
            <person name="Derisi J."/>
            <person name="Roy S.W."/>
            <person name="Marshall W.F."/>
            <person name="Sood P."/>
        </authorList>
    </citation>
    <scope>NUCLEOTIDE SEQUENCE [LARGE SCALE GENOMIC DNA]</scope>
    <source>
        <strain evidence="1">WM001</strain>
    </source>
</reference>
<accession>A0A1R2CYA9</accession>
<dbReference type="EMBL" id="MPUH01000034">
    <property type="protein sequence ID" value="OMJ93963.1"/>
    <property type="molecule type" value="Genomic_DNA"/>
</dbReference>
<organism evidence="1 2">
    <name type="scientific">Stentor coeruleus</name>
    <dbReference type="NCBI Taxonomy" id="5963"/>
    <lineage>
        <taxon>Eukaryota</taxon>
        <taxon>Sar</taxon>
        <taxon>Alveolata</taxon>
        <taxon>Ciliophora</taxon>
        <taxon>Postciliodesmatophora</taxon>
        <taxon>Heterotrichea</taxon>
        <taxon>Heterotrichida</taxon>
        <taxon>Stentoridae</taxon>
        <taxon>Stentor</taxon>
    </lineage>
</organism>
<name>A0A1R2CYA9_9CILI</name>
<dbReference type="Proteomes" id="UP000187209">
    <property type="component" value="Unassembled WGS sequence"/>
</dbReference>